<dbReference type="AlphaFoldDB" id="G2PR26"/>
<dbReference type="InterPro" id="IPR010559">
    <property type="entry name" value="Sig_transdc_His_kin_internal"/>
</dbReference>
<dbReference type="Gene3D" id="3.30.565.10">
    <property type="entry name" value="Histidine kinase-like ATPase, C-terminal domain"/>
    <property type="match status" value="1"/>
</dbReference>
<evidence type="ECO:0000313" key="3">
    <source>
        <dbReference type="EMBL" id="AEM69140.1"/>
    </source>
</evidence>
<feature type="transmembrane region" description="Helical" evidence="1">
    <location>
        <begin position="44"/>
        <end position="65"/>
    </location>
</feature>
<protein>
    <submittedName>
        <fullName evidence="3">Signal transduction histidine kinase</fullName>
    </submittedName>
</protein>
<name>G2PR26_ALLRU</name>
<dbReference type="PANTHER" id="PTHR34220:SF7">
    <property type="entry name" value="SENSOR HISTIDINE KINASE YPDA"/>
    <property type="match status" value="1"/>
</dbReference>
<dbReference type="GO" id="GO:0016020">
    <property type="term" value="C:membrane"/>
    <property type="evidence" value="ECO:0007669"/>
    <property type="project" value="InterPro"/>
</dbReference>
<dbReference type="OrthoDB" id="9809908at2"/>
<reference evidence="3 4" key="2">
    <citation type="journal article" date="2012" name="Stand. Genomic Sci.">
        <title>Complete genome sequence of the facultatively anaerobic, appendaged bacterium Muricauda ruestringensis type strain (B1(T)).</title>
        <authorList>
            <person name="Huntemann M."/>
            <person name="Teshima H."/>
            <person name="Lapidus A."/>
            <person name="Nolan M."/>
            <person name="Lucas S."/>
            <person name="Hammon N."/>
            <person name="Deshpande S."/>
            <person name="Cheng J.F."/>
            <person name="Tapia R."/>
            <person name="Goodwin L.A."/>
            <person name="Pitluck S."/>
            <person name="Liolios K."/>
            <person name="Pagani I."/>
            <person name="Ivanova N."/>
            <person name="Mavromatis K."/>
            <person name="Mikhailova N."/>
            <person name="Pati A."/>
            <person name="Chen A."/>
            <person name="Palaniappan K."/>
            <person name="Land M."/>
            <person name="Hauser L."/>
            <person name="Pan C."/>
            <person name="Brambilla E.M."/>
            <person name="Rohde M."/>
            <person name="Spring S."/>
            <person name="Goker M."/>
            <person name="Detter J.C."/>
            <person name="Bristow J."/>
            <person name="Eisen J.A."/>
            <person name="Markowitz V."/>
            <person name="Hugenholtz P."/>
            <person name="Kyrpides N.C."/>
            <person name="Klenk H.P."/>
            <person name="Woyke T."/>
        </authorList>
    </citation>
    <scope>NUCLEOTIDE SEQUENCE [LARGE SCALE GENOMIC DNA]</scope>
    <source>
        <strain evidence="4">DSM 13258 / LMG 19739 / B1</strain>
    </source>
</reference>
<dbReference type="EMBL" id="CP002999">
    <property type="protein sequence ID" value="AEM69140.1"/>
    <property type="molecule type" value="Genomic_DNA"/>
</dbReference>
<keyword evidence="1" id="KW-0812">Transmembrane</keyword>
<feature type="transmembrane region" description="Helical" evidence="1">
    <location>
        <begin position="86"/>
        <end position="107"/>
    </location>
</feature>
<keyword evidence="3" id="KW-0808">Transferase</keyword>
<feature type="transmembrane region" description="Helical" evidence="1">
    <location>
        <begin position="12"/>
        <end position="32"/>
    </location>
</feature>
<dbReference type="GO" id="GO:0000155">
    <property type="term" value="F:phosphorelay sensor kinase activity"/>
    <property type="evidence" value="ECO:0007669"/>
    <property type="project" value="InterPro"/>
</dbReference>
<feature type="transmembrane region" description="Helical" evidence="1">
    <location>
        <begin position="119"/>
        <end position="138"/>
    </location>
</feature>
<dbReference type="RefSeq" id="WP_014031424.1">
    <property type="nucleotide sequence ID" value="NC_015945.1"/>
</dbReference>
<evidence type="ECO:0000313" key="4">
    <source>
        <dbReference type="Proteomes" id="UP000008908"/>
    </source>
</evidence>
<organism evidence="3 4">
    <name type="scientific">Allomuricauda ruestringensis (strain DSM 13258 / CIP 107369 / LMG 19739 / B1)</name>
    <name type="common">Muricauda ruestringensis</name>
    <dbReference type="NCBI Taxonomy" id="886377"/>
    <lineage>
        <taxon>Bacteria</taxon>
        <taxon>Pseudomonadati</taxon>
        <taxon>Bacteroidota</taxon>
        <taxon>Flavobacteriia</taxon>
        <taxon>Flavobacteriales</taxon>
        <taxon>Flavobacteriaceae</taxon>
        <taxon>Flagellimonas</taxon>
    </lineage>
</organism>
<proteinExistence type="predicted"/>
<keyword evidence="1" id="KW-0472">Membrane</keyword>
<keyword evidence="1" id="KW-1133">Transmembrane helix</keyword>
<dbReference type="InterPro" id="IPR050640">
    <property type="entry name" value="Bact_2-comp_sensor_kinase"/>
</dbReference>
<dbReference type="STRING" id="886377.Murru_0082"/>
<dbReference type="SUPFAM" id="SSF55874">
    <property type="entry name" value="ATPase domain of HSP90 chaperone/DNA topoisomerase II/histidine kinase"/>
    <property type="match status" value="1"/>
</dbReference>
<evidence type="ECO:0000259" key="2">
    <source>
        <dbReference type="Pfam" id="PF06580"/>
    </source>
</evidence>
<accession>G2PR26</accession>
<dbReference type="eggNOG" id="COG2972">
    <property type="taxonomic scope" value="Bacteria"/>
</dbReference>
<keyword evidence="3" id="KW-0418">Kinase</keyword>
<dbReference type="PANTHER" id="PTHR34220">
    <property type="entry name" value="SENSOR HISTIDINE KINASE YPDA"/>
    <property type="match status" value="1"/>
</dbReference>
<keyword evidence="4" id="KW-1185">Reference proteome</keyword>
<dbReference type="InterPro" id="IPR036890">
    <property type="entry name" value="HATPase_C_sf"/>
</dbReference>
<evidence type="ECO:0000256" key="1">
    <source>
        <dbReference type="SAM" id="Phobius"/>
    </source>
</evidence>
<gene>
    <name evidence="3" type="ordered locus">Murru_0082</name>
</gene>
<reference evidence="4" key="1">
    <citation type="submission" date="2011-08" db="EMBL/GenBank/DDBJ databases">
        <title>The complete genome of Muricauda ruestringensis DSM 13258.</title>
        <authorList>
            <person name="Lucas S."/>
            <person name="Han J."/>
            <person name="Lapidus A."/>
            <person name="Bruce D."/>
            <person name="Goodwin L."/>
            <person name="Pitluck S."/>
            <person name="Peters L."/>
            <person name="Kyrpides N."/>
            <person name="Mavromatis K."/>
            <person name="Ivanova N."/>
            <person name="Ovchinnikova G."/>
            <person name="Teshima H."/>
            <person name="Detter J.C."/>
            <person name="Tapia R."/>
            <person name="Han C."/>
            <person name="Land M."/>
            <person name="Hauser L."/>
            <person name="Markowitz V."/>
            <person name="Cheng J.-F."/>
            <person name="Hugenholtz P."/>
            <person name="Woyke T."/>
            <person name="Wu D."/>
            <person name="Spring S."/>
            <person name="Schroeder M."/>
            <person name="Brambilla E."/>
            <person name="Klenk H.-P."/>
            <person name="Eisen J.A."/>
        </authorList>
    </citation>
    <scope>NUCLEOTIDE SEQUENCE [LARGE SCALE GENOMIC DNA]</scope>
    <source>
        <strain evidence="4">DSM 13258 / LMG 19739 / B1</strain>
    </source>
</reference>
<dbReference type="HOGENOM" id="CLU_020473_1_1_10"/>
<sequence length="353" mass="40385">MPNKTTNTRLSLYWKCQFIGWGLVSLLWLYIALVRDQFTITQALINYILDVAICIGLTHTYRLVALRSNWNQLGIKKLIRKVVPSILILAVLFMLIMNLKTSVYIYLINDSNTFSINLLVWNPVLITGLRHMSIWVLAYHAYHFYIKEVHTAKTNAQLSVIAKQSQLDNLAAQLNPHFLFNSLNSIKALVFENPKSARRAIDLLSDLLRSSLYEKEHTTISIAEEMALVKDYVELEKLRFEERLNITFDIDHTLENFKIPPLSIQLLVENAIKHGIDKQLEGGTVEISVQKKNDHVVISVKNPGNLSKGKHKGVGLKNLNERLLLQYEGRAEFKVDTPSENRVVATLMIPIEK</sequence>
<dbReference type="Pfam" id="PF06580">
    <property type="entry name" value="His_kinase"/>
    <property type="match status" value="1"/>
</dbReference>
<dbReference type="KEGG" id="mrs:Murru_0082"/>
<dbReference type="Proteomes" id="UP000008908">
    <property type="component" value="Chromosome"/>
</dbReference>
<feature type="domain" description="Signal transduction histidine kinase internal region" evidence="2">
    <location>
        <begin position="166"/>
        <end position="244"/>
    </location>
</feature>